<feature type="transmembrane region" description="Helical" evidence="7">
    <location>
        <begin position="21"/>
        <end position="39"/>
    </location>
</feature>
<dbReference type="CDD" id="cd05660">
    <property type="entry name" value="M28_like_PA"/>
    <property type="match status" value="1"/>
</dbReference>
<keyword evidence="7" id="KW-0472">Membrane</keyword>
<sequence length="574" mass="64360">MPEFKFLYLRKKVLYLVTNRPVEVLLHAGVIILMFLFAFTAQPKKIDPDEGLAAFSADSLAKHIAVLASDEFEGRKPFTRAEIKTINYLRNQFKALALEPGNGRSYFQEVPMVNIATAASPEMRVNTPDSSFTLKGFDDYVLWTDKTDKKINVDNAEVIFAGYGVVAPEYKWNDYEGLDVKGKIVLVMVNDPGFGSGDTSLFKGKTMTYYGRWTYKFEEAARQGAKGCLIIYNTAAAGYPFSVIQNNWNSSRLHLDNRGKNEKNCDVIGWVSGDAARRLLLKARQDTLLLAKAHTRTFKAVPLPLKLTTSMLVEATYKKSHNVLAKIKGTTRPAEYIIYSAHWDHLGFGKADEKGDSIYNGALDNASGTAGLLELARVFKTLKTKPERTIVFLSVTAEEQGLWGSAYYAENPVYPPAKTVANINMDGLNAFEKTKDVIIVGKGQSELEDYLQDAAQKSGRYIAPEPHPEAGGYYRSDHFNFAKAGIPALYTKYGIDVEGKGKEYGQKQHEDFNKNHYHRPSDEYNSSAWTMAGGLEDLKLLFEVGKRLSYETRMPEWKDGSEFKAIRQKSFKKS</sequence>
<dbReference type="GO" id="GO:0008235">
    <property type="term" value="F:metalloexopeptidase activity"/>
    <property type="evidence" value="ECO:0007669"/>
    <property type="project" value="InterPro"/>
</dbReference>
<keyword evidence="3" id="KW-0479">Metal-binding</keyword>
<feature type="domain" description="Peptidase M28" evidence="8">
    <location>
        <begin position="322"/>
        <end position="537"/>
    </location>
</feature>
<evidence type="ECO:0000256" key="6">
    <source>
        <dbReference type="ARBA" id="ARBA00022833"/>
    </source>
</evidence>
<dbReference type="FunFam" id="3.40.630.10:FF:000088">
    <property type="entry name" value="Peptidase M20"/>
    <property type="match status" value="1"/>
</dbReference>
<organism evidence="9">
    <name type="scientific">uncultured Segetibacter sp</name>
    <dbReference type="NCBI Taxonomy" id="481133"/>
    <lineage>
        <taxon>Bacteria</taxon>
        <taxon>Pseudomonadati</taxon>
        <taxon>Bacteroidota</taxon>
        <taxon>Chitinophagia</taxon>
        <taxon>Chitinophagales</taxon>
        <taxon>Chitinophagaceae</taxon>
        <taxon>Segetibacter</taxon>
        <taxon>environmental samples</taxon>
    </lineage>
</organism>
<dbReference type="GO" id="GO:0004177">
    <property type="term" value="F:aminopeptidase activity"/>
    <property type="evidence" value="ECO:0007669"/>
    <property type="project" value="UniProtKB-KW"/>
</dbReference>
<reference evidence="9" key="1">
    <citation type="submission" date="2020-02" db="EMBL/GenBank/DDBJ databases">
        <authorList>
            <person name="Meier V. D."/>
        </authorList>
    </citation>
    <scope>NUCLEOTIDE SEQUENCE</scope>
    <source>
        <strain evidence="9">AVDCRST_MAG96</strain>
    </source>
</reference>
<dbReference type="InterPro" id="IPR046450">
    <property type="entry name" value="PA_dom_sf"/>
</dbReference>
<gene>
    <name evidence="9" type="ORF">AVDCRST_MAG96-3361</name>
</gene>
<keyword evidence="4" id="KW-0732">Signal</keyword>
<proteinExistence type="predicted"/>
<dbReference type="AlphaFoldDB" id="A0A6J4TQJ3"/>
<dbReference type="SUPFAM" id="SSF53187">
    <property type="entry name" value="Zn-dependent exopeptidases"/>
    <property type="match status" value="1"/>
</dbReference>
<name>A0A6J4TQJ3_9BACT</name>
<evidence type="ECO:0000313" key="9">
    <source>
        <dbReference type="EMBL" id="CAA9527986.1"/>
    </source>
</evidence>
<keyword evidence="7" id="KW-1133">Transmembrane helix</keyword>
<keyword evidence="5" id="KW-0378">Hydrolase</keyword>
<keyword evidence="7" id="KW-0812">Transmembrane</keyword>
<dbReference type="GO" id="GO:0046872">
    <property type="term" value="F:metal ion binding"/>
    <property type="evidence" value="ECO:0007669"/>
    <property type="project" value="UniProtKB-KW"/>
</dbReference>
<dbReference type="PANTHER" id="PTHR12147:SF56">
    <property type="entry name" value="AMINOPEPTIDASE YDR415C-RELATED"/>
    <property type="match status" value="1"/>
</dbReference>
<dbReference type="PANTHER" id="PTHR12147">
    <property type="entry name" value="METALLOPEPTIDASE M28 FAMILY MEMBER"/>
    <property type="match status" value="1"/>
</dbReference>
<evidence type="ECO:0000259" key="8">
    <source>
        <dbReference type="Pfam" id="PF04389"/>
    </source>
</evidence>
<evidence type="ECO:0000256" key="4">
    <source>
        <dbReference type="ARBA" id="ARBA00022729"/>
    </source>
</evidence>
<dbReference type="InterPro" id="IPR045175">
    <property type="entry name" value="M28_fam"/>
</dbReference>
<evidence type="ECO:0000256" key="1">
    <source>
        <dbReference type="ARBA" id="ARBA00022438"/>
    </source>
</evidence>
<evidence type="ECO:0000256" key="3">
    <source>
        <dbReference type="ARBA" id="ARBA00022723"/>
    </source>
</evidence>
<dbReference type="GO" id="GO:0006508">
    <property type="term" value="P:proteolysis"/>
    <property type="evidence" value="ECO:0007669"/>
    <property type="project" value="UniProtKB-KW"/>
</dbReference>
<accession>A0A6J4TQJ3</accession>
<evidence type="ECO:0000256" key="5">
    <source>
        <dbReference type="ARBA" id="ARBA00022801"/>
    </source>
</evidence>
<protein>
    <submittedName>
        <fullName evidence="9">Peptidase M28</fullName>
    </submittedName>
</protein>
<dbReference type="EMBL" id="CADCVN010001315">
    <property type="protein sequence ID" value="CAA9527986.1"/>
    <property type="molecule type" value="Genomic_DNA"/>
</dbReference>
<evidence type="ECO:0000256" key="7">
    <source>
        <dbReference type="SAM" id="Phobius"/>
    </source>
</evidence>
<keyword evidence="1" id="KW-0031">Aminopeptidase</keyword>
<dbReference type="Pfam" id="PF04389">
    <property type="entry name" value="Peptidase_M28"/>
    <property type="match status" value="1"/>
</dbReference>
<evidence type="ECO:0000256" key="2">
    <source>
        <dbReference type="ARBA" id="ARBA00022670"/>
    </source>
</evidence>
<dbReference type="SUPFAM" id="SSF52025">
    <property type="entry name" value="PA domain"/>
    <property type="match status" value="1"/>
</dbReference>
<dbReference type="Gene3D" id="3.40.630.10">
    <property type="entry name" value="Zn peptidases"/>
    <property type="match status" value="1"/>
</dbReference>
<keyword evidence="6" id="KW-0862">Zinc</keyword>
<dbReference type="Gene3D" id="3.50.30.30">
    <property type="match status" value="1"/>
</dbReference>
<dbReference type="InterPro" id="IPR007484">
    <property type="entry name" value="Peptidase_M28"/>
</dbReference>
<keyword evidence="2" id="KW-0645">Protease</keyword>